<dbReference type="Proteomes" id="UP000292347">
    <property type="component" value="Unassembled WGS sequence"/>
</dbReference>
<dbReference type="AlphaFoldDB" id="A0A4Q2J0W2"/>
<accession>A0A4Q2J0W2</accession>
<dbReference type="OrthoDB" id="7586167at2"/>
<comment type="caution">
    <text evidence="1">The sequence shown here is derived from an EMBL/GenBank/DDBJ whole genome shotgun (WGS) entry which is preliminary data.</text>
</comment>
<dbReference type="RefSeq" id="WP_129341217.1">
    <property type="nucleotide sequence ID" value="NZ_JACIDD010000001.1"/>
</dbReference>
<dbReference type="EMBL" id="SDPT01000001">
    <property type="protein sequence ID" value="RXZ35448.1"/>
    <property type="molecule type" value="Genomic_DNA"/>
</dbReference>
<evidence type="ECO:0000313" key="1">
    <source>
        <dbReference type="EMBL" id="RXZ35448.1"/>
    </source>
</evidence>
<gene>
    <name evidence="1" type="ORF">EO081_07475</name>
</gene>
<evidence type="ECO:0008006" key="3">
    <source>
        <dbReference type="Google" id="ProtNLM"/>
    </source>
</evidence>
<organism evidence="1 2">
    <name type="scientific">Sphingomonas desiccabilis</name>
    <dbReference type="NCBI Taxonomy" id="429134"/>
    <lineage>
        <taxon>Bacteria</taxon>
        <taxon>Pseudomonadati</taxon>
        <taxon>Pseudomonadota</taxon>
        <taxon>Alphaproteobacteria</taxon>
        <taxon>Sphingomonadales</taxon>
        <taxon>Sphingomonadaceae</taxon>
        <taxon>Sphingomonas</taxon>
    </lineage>
</organism>
<sequence length="100" mass="10617">MKTISLRQPLPIGGPVHHPSEGPVTVDDALAEHLVSSGLADEGDGEEDDEEFDEEDEADGLEDLTVADLGILVTKEGVPLHGATKKDDIIKAIRAHRAAE</sequence>
<name>A0A4Q2J0W2_9SPHN</name>
<evidence type="ECO:0000313" key="2">
    <source>
        <dbReference type="Proteomes" id="UP000292347"/>
    </source>
</evidence>
<protein>
    <recommendedName>
        <fullName evidence="3">Rho termination factor N-terminal domain-containing protein</fullName>
    </recommendedName>
</protein>
<reference evidence="1 2" key="1">
    <citation type="submission" date="2019-01" db="EMBL/GenBank/DDBJ databases">
        <title>Sphingomonas mucosissima sp. nov. and Sphingomonas desiccabilis sp. nov., from biological soil crusts in the Colorado Plateau, USA.</title>
        <authorList>
            <person name="Zhu D."/>
        </authorList>
    </citation>
    <scope>NUCLEOTIDE SEQUENCE [LARGE SCALE GENOMIC DNA]</scope>
    <source>
        <strain evidence="1 2">CP1D</strain>
    </source>
</reference>
<proteinExistence type="predicted"/>
<keyword evidence="2" id="KW-1185">Reference proteome</keyword>